<name>A0A2D2DSZ2_9BURK</name>
<dbReference type="Gene3D" id="3.40.190.10">
    <property type="entry name" value="Periplasmic binding protein-like II"/>
    <property type="match status" value="2"/>
</dbReference>
<dbReference type="PANTHER" id="PTHR30118:SF15">
    <property type="entry name" value="TRANSCRIPTIONAL REGULATORY PROTEIN"/>
    <property type="match status" value="1"/>
</dbReference>
<dbReference type="InterPro" id="IPR011991">
    <property type="entry name" value="ArsR-like_HTH"/>
</dbReference>
<evidence type="ECO:0000256" key="3">
    <source>
        <dbReference type="ARBA" id="ARBA00023125"/>
    </source>
</evidence>
<dbReference type="PANTHER" id="PTHR30118">
    <property type="entry name" value="HTH-TYPE TRANSCRIPTIONAL REGULATOR LEUO-RELATED"/>
    <property type="match status" value="1"/>
</dbReference>
<accession>A0A2D2DSZ2</accession>
<dbReference type="CDD" id="cd00090">
    <property type="entry name" value="HTH_ARSR"/>
    <property type="match status" value="1"/>
</dbReference>
<protein>
    <submittedName>
        <fullName evidence="6">Transcriptional regulator</fullName>
    </submittedName>
</protein>
<dbReference type="OrthoDB" id="8981337at2"/>
<keyword evidence="2" id="KW-0805">Transcription regulation</keyword>
<dbReference type="RefSeq" id="WP_099880826.1">
    <property type="nucleotide sequence ID" value="NZ_CP024608.1"/>
</dbReference>
<dbReference type="Pfam" id="PF00126">
    <property type="entry name" value="HTH_1"/>
    <property type="match status" value="1"/>
</dbReference>
<evidence type="ECO:0000256" key="4">
    <source>
        <dbReference type="ARBA" id="ARBA00023163"/>
    </source>
</evidence>
<keyword evidence="7" id="KW-1185">Reference proteome</keyword>
<evidence type="ECO:0000259" key="5">
    <source>
        <dbReference type="PROSITE" id="PS50931"/>
    </source>
</evidence>
<dbReference type="InterPro" id="IPR036388">
    <property type="entry name" value="WH-like_DNA-bd_sf"/>
</dbReference>
<proteinExistence type="inferred from homology"/>
<dbReference type="InterPro" id="IPR000847">
    <property type="entry name" value="LysR_HTH_N"/>
</dbReference>
<comment type="similarity">
    <text evidence="1">Belongs to the LysR transcriptional regulatory family.</text>
</comment>
<keyword evidence="3" id="KW-0238">DNA-binding</keyword>
<organism evidence="6 7">
    <name type="scientific">Massilia violaceinigra</name>
    <dbReference type="NCBI Taxonomy" id="2045208"/>
    <lineage>
        <taxon>Bacteria</taxon>
        <taxon>Pseudomonadati</taxon>
        <taxon>Pseudomonadota</taxon>
        <taxon>Betaproteobacteria</taxon>
        <taxon>Burkholderiales</taxon>
        <taxon>Oxalobacteraceae</taxon>
        <taxon>Telluria group</taxon>
        <taxon>Massilia</taxon>
    </lineage>
</organism>
<feature type="domain" description="HTH lysR-type" evidence="5">
    <location>
        <begin position="5"/>
        <end position="62"/>
    </location>
</feature>
<dbReference type="KEGG" id="mass:CR152_29005"/>
<gene>
    <name evidence="6" type="ORF">CR152_29005</name>
</gene>
<sequence length="295" mass="32680">MIDKLEINHLRILDALYKLGKLSAAAEHLGVSQQAISLQLKKLRELLCDPLFVRTGHGMVATPYARLIEPHIEQVLVRINAIPLPDSVTPAQIERTLAICATDYTQKVILGPLIGELRVLAPKVKIIVSGIEVVNLNQKMQRGDIDLTFTSDGYVPAGLISEPLFIEQYRCVSADEAMLAGGVMALDKLIEYDFIITSPGIGSFKGSADTWFERQGLRRNVVMSAPSFFMTMGYLKQSDMVGFIPTRLLPCDGLFDIPLEKYPPGYEVVAAYHPSANNDPFLRWLLGRVRLLLSA</sequence>
<dbReference type="AlphaFoldDB" id="A0A2D2DSZ2"/>
<dbReference type="SUPFAM" id="SSF46785">
    <property type="entry name" value="Winged helix' DNA-binding domain"/>
    <property type="match status" value="1"/>
</dbReference>
<dbReference type="InterPro" id="IPR050389">
    <property type="entry name" value="LysR-type_TF"/>
</dbReference>
<dbReference type="GO" id="GO:0003700">
    <property type="term" value="F:DNA-binding transcription factor activity"/>
    <property type="evidence" value="ECO:0007669"/>
    <property type="project" value="InterPro"/>
</dbReference>
<reference evidence="6" key="1">
    <citation type="submission" date="2017-10" db="EMBL/GenBank/DDBJ databases">
        <title>Massilia psychrophilum sp. nov., a novel purple-pigmented bacterium isolated from Tianshan glacier, Xinjiang Municipality, China.</title>
        <authorList>
            <person name="Wang H."/>
        </authorList>
    </citation>
    <scope>NUCLEOTIDE SEQUENCE [LARGE SCALE GENOMIC DNA]</scope>
    <source>
        <strain evidence="6">B2</strain>
    </source>
</reference>
<dbReference type="InterPro" id="IPR005119">
    <property type="entry name" value="LysR_subst-bd"/>
</dbReference>
<dbReference type="EMBL" id="CP024608">
    <property type="protein sequence ID" value="ATQ78100.1"/>
    <property type="molecule type" value="Genomic_DNA"/>
</dbReference>
<dbReference type="SUPFAM" id="SSF53850">
    <property type="entry name" value="Periplasmic binding protein-like II"/>
    <property type="match status" value="1"/>
</dbReference>
<dbReference type="GO" id="GO:0003677">
    <property type="term" value="F:DNA binding"/>
    <property type="evidence" value="ECO:0007669"/>
    <property type="project" value="UniProtKB-KW"/>
</dbReference>
<keyword evidence="4" id="KW-0804">Transcription</keyword>
<dbReference type="Gene3D" id="1.10.10.10">
    <property type="entry name" value="Winged helix-like DNA-binding domain superfamily/Winged helix DNA-binding domain"/>
    <property type="match status" value="1"/>
</dbReference>
<evidence type="ECO:0000256" key="1">
    <source>
        <dbReference type="ARBA" id="ARBA00009437"/>
    </source>
</evidence>
<dbReference type="Pfam" id="PF03466">
    <property type="entry name" value="LysR_substrate"/>
    <property type="match status" value="1"/>
</dbReference>
<evidence type="ECO:0000313" key="7">
    <source>
        <dbReference type="Proteomes" id="UP000229897"/>
    </source>
</evidence>
<dbReference type="InterPro" id="IPR036390">
    <property type="entry name" value="WH_DNA-bd_sf"/>
</dbReference>
<evidence type="ECO:0000313" key="6">
    <source>
        <dbReference type="EMBL" id="ATQ78100.1"/>
    </source>
</evidence>
<evidence type="ECO:0000256" key="2">
    <source>
        <dbReference type="ARBA" id="ARBA00023015"/>
    </source>
</evidence>
<dbReference type="PRINTS" id="PR00039">
    <property type="entry name" value="HTHLYSR"/>
</dbReference>
<dbReference type="Proteomes" id="UP000229897">
    <property type="component" value="Chromosome"/>
</dbReference>
<dbReference type="PROSITE" id="PS50931">
    <property type="entry name" value="HTH_LYSR"/>
    <property type="match status" value="1"/>
</dbReference>